<keyword evidence="2" id="KW-1185">Reference proteome</keyword>
<dbReference type="InterPro" id="IPR001460">
    <property type="entry name" value="PCN-bd_Tpept"/>
</dbReference>
<dbReference type="Gene3D" id="3.40.710.10">
    <property type="entry name" value="DD-peptidase/beta-lactamase superfamily"/>
    <property type="match status" value="1"/>
</dbReference>
<dbReference type="InterPro" id="IPR007887">
    <property type="entry name" value="MecA_N"/>
</dbReference>
<dbReference type="EMBL" id="JBHEZX010000019">
    <property type="protein sequence ID" value="MFC1413812.1"/>
    <property type="molecule type" value="Genomic_DNA"/>
</dbReference>
<dbReference type="PANTHER" id="PTHR30627:SF24">
    <property type="entry name" value="PENICILLIN-BINDING PROTEIN 4B"/>
    <property type="match status" value="1"/>
</dbReference>
<protein>
    <submittedName>
        <fullName evidence="1">Penicillin-binding transpeptidase domain-containing protein</fullName>
    </submittedName>
</protein>
<reference evidence="1 2" key="1">
    <citation type="submission" date="2024-09" db="EMBL/GenBank/DDBJ databases">
        <authorList>
            <person name="Lee S.D."/>
        </authorList>
    </citation>
    <scope>NUCLEOTIDE SEQUENCE [LARGE SCALE GENOMIC DNA]</scope>
    <source>
        <strain evidence="1 2">N1-1</strain>
    </source>
</reference>
<dbReference type="Proteomes" id="UP001592582">
    <property type="component" value="Unassembled WGS sequence"/>
</dbReference>
<dbReference type="SUPFAM" id="SSF56601">
    <property type="entry name" value="beta-lactamase/transpeptidase-like"/>
    <property type="match status" value="1"/>
</dbReference>
<comment type="caution">
    <text evidence="1">The sequence shown here is derived from an EMBL/GenBank/DDBJ whole genome shotgun (WGS) entry which is preliminary data.</text>
</comment>
<name>A0ABV6VJP1_9ACTN</name>
<dbReference type="Pfam" id="PF05223">
    <property type="entry name" value="MecA_N"/>
    <property type="match status" value="1"/>
</dbReference>
<dbReference type="PANTHER" id="PTHR30627">
    <property type="entry name" value="PEPTIDOGLYCAN D,D-TRANSPEPTIDASE"/>
    <property type="match status" value="1"/>
</dbReference>
<gene>
    <name evidence="1" type="ORF">ACEZDG_31585</name>
</gene>
<accession>A0ABV6VJP1</accession>
<evidence type="ECO:0000313" key="2">
    <source>
        <dbReference type="Proteomes" id="UP001592582"/>
    </source>
</evidence>
<sequence>MNRGVKAGVITTCIALLGAGGYGAYNFVHAVTNVSGTPAASATTVSTTPPTSAEALKRAQSFLDSWKQGPAHYAGAASQTNDPTDAQADLTAYDSGLKLASVAFSDLASSSTVSTSSAAGTGAATRVTFTVTAKVAGGTWTYSDALDVLQNTGGLTSVDWSPSVLYPKLEKGQTLAAGAISVAAGTNVTVVDRKGVPLTPAKFPSLADIVGQLKTKYAAKATGGGAGGAGTGVDVVDAGGTHIANATTFTAPVGAKLYTTFDAKIQAQAERAVKDSHIAGKSVGVVAIDHASGGVRAIAFSGTDGDIALQGYSAPGSTMKIITAAALIDKGGKSPGSAAQCTPTVLVGGRTFQNMEGSINAPTMKEAFAQSCNTAFIRLMDNAWGNGPDSFTKQSDEAKNVFGIGDWSIGVPTQDPKMDPPAGTDQGTLRIERAGDAIGQGDIAASPLVIASIGATVAHGGFKQPILIPGLDQQQAASPISQSTAKELRQMMVATAQGGTAAPRLGGMGSSVGAKTGTAEVGEGKPNNGWFVAYDNTLSVAAEVVDAHSGAESAGYVVADILKND</sequence>
<evidence type="ECO:0000313" key="1">
    <source>
        <dbReference type="EMBL" id="MFC1413812.1"/>
    </source>
</evidence>
<proteinExistence type="predicted"/>
<organism evidence="1 2">
    <name type="scientific">Streptacidiphilus alkalitolerans</name>
    <dbReference type="NCBI Taxonomy" id="3342712"/>
    <lineage>
        <taxon>Bacteria</taxon>
        <taxon>Bacillati</taxon>
        <taxon>Actinomycetota</taxon>
        <taxon>Actinomycetes</taxon>
        <taxon>Kitasatosporales</taxon>
        <taxon>Streptomycetaceae</taxon>
        <taxon>Streptacidiphilus</taxon>
    </lineage>
</organism>
<dbReference type="Pfam" id="PF00905">
    <property type="entry name" value="Transpeptidase"/>
    <property type="match status" value="1"/>
</dbReference>
<dbReference type="InterPro" id="IPR012338">
    <property type="entry name" value="Beta-lactam/transpept-like"/>
</dbReference>
<dbReference type="InterPro" id="IPR050515">
    <property type="entry name" value="Beta-lactam/transpept"/>
</dbReference>